<accession>A0A0P1A4S9</accession>
<evidence type="ECO:0000313" key="2">
    <source>
        <dbReference type="Proteomes" id="UP000054928"/>
    </source>
</evidence>
<evidence type="ECO:0000313" key="1">
    <source>
        <dbReference type="EMBL" id="CEG35542.1"/>
    </source>
</evidence>
<sequence>MMVQIWLLSSSSVHQVTGKMYGSSVAYFFDSSRDSDILTVTNLSMRTILVVKQPTCCLTMAGFDA</sequence>
<protein>
    <submittedName>
        <fullName evidence="1">Uncharacterized protein</fullName>
    </submittedName>
</protein>
<dbReference type="RefSeq" id="XP_036262972.1">
    <property type="nucleotide sequence ID" value="XM_036407412.1"/>
</dbReference>
<proteinExistence type="predicted"/>
<dbReference type="EMBL" id="CCYD01000053">
    <property type="protein sequence ID" value="CEG35542.1"/>
    <property type="molecule type" value="Genomic_DNA"/>
</dbReference>
<organism evidence="1 2">
    <name type="scientific">Plasmopara halstedii</name>
    <name type="common">Downy mildew of sunflower</name>
    <dbReference type="NCBI Taxonomy" id="4781"/>
    <lineage>
        <taxon>Eukaryota</taxon>
        <taxon>Sar</taxon>
        <taxon>Stramenopiles</taxon>
        <taxon>Oomycota</taxon>
        <taxon>Peronosporomycetes</taxon>
        <taxon>Peronosporales</taxon>
        <taxon>Peronosporaceae</taxon>
        <taxon>Plasmopara</taxon>
    </lineage>
</organism>
<reference evidence="2" key="1">
    <citation type="submission" date="2014-09" db="EMBL/GenBank/DDBJ databases">
        <authorList>
            <person name="Sharma Rahul"/>
            <person name="Thines Marco"/>
        </authorList>
    </citation>
    <scope>NUCLEOTIDE SEQUENCE [LARGE SCALE GENOMIC DNA]</scope>
</reference>
<keyword evidence="2" id="KW-1185">Reference proteome</keyword>
<dbReference type="Proteomes" id="UP000054928">
    <property type="component" value="Unassembled WGS sequence"/>
</dbReference>
<dbReference type="AlphaFoldDB" id="A0A0P1A4S9"/>
<name>A0A0P1A4S9_PLAHL</name>
<dbReference type="GeneID" id="59053138"/>